<evidence type="ECO:0000256" key="2">
    <source>
        <dbReference type="SAM" id="MobiDB-lite"/>
    </source>
</evidence>
<feature type="compositionally biased region" description="Basic and acidic residues" evidence="2">
    <location>
        <begin position="1"/>
        <end position="18"/>
    </location>
</feature>
<feature type="compositionally biased region" description="Basic and acidic residues" evidence="2">
    <location>
        <begin position="99"/>
        <end position="111"/>
    </location>
</feature>
<dbReference type="InterPro" id="IPR017862">
    <property type="entry name" value="SKI-int_prot_SKIP"/>
</dbReference>
<feature type="region of interest" description="Disordered" evidence="2">
    <location>
        <begin position="1"/>
        <end position="24"/>
    </location>
</feature>
<reference evidence="4" key="1">
    <citation type="journal article" date="2017" name="Nat. Commun.">
        <title>The North American bullfrog draft genome provides insight into hormonal regulation of long noncoding RNA.</title>
        <authorList>
            <person name="Hammond S.A."/>
            <person name="Warren R.L."/>
            <person name="Vandervalk B.P."/>
            <person name="Kucuk E."/>
            <person name="Khan H."/>
            <person name="Gibb E.A."/>
            <person name="Pandoh P."/>
            <person name="Kirk H."/>
            <person name="Zhao Y."/>
            <person name="Jones M."/>
            <person name="Mungall A.J."/>
            <person name="Coope R."/>
            <person name="Pleasance S."/>
            <person name="Moore R.A."/>
            <person name="Holt R.A."/>
            <person name="Round J.M."/>
            <person name="Ohora S."/>
            <person name="Walle B.V."/>
            <person name="Veldhoen N."/>
            <person name="Helbing C.C."/>
            <person name="Birol I."/>
        </authorList>
    </citation>
    <scope>NUCLEOTIDE SEQUENCE [LARGE SCALE GENOMIC DNA]</scope>
</reference>
<keyword evidence="1" id="KW-0508">mRNA splicing</keyword>
<dbReference type="PANTHER" id="PTHR12096">
    <property type="entry name" value="NUCLEAR PROTEIN SKIP-RELATED"/>
    <property type="match status" value="1"/>
</dbReference>
<comment type="similarity">
    <text evidence="1">Belongs to the SNW family.</text>
</comment>
<feature type="region of interest" description="Disordered" evidence="2">
    <location>
        <begin position="159"/>
        <end position="193"/>
    </location>
</feature>
<feature type="compositionally biased region" description="Polar residues" evidence="2">
    <location>
        <begin position="167"/>
        <end position="177"/>
    </location>
</feature>
<dbReference type="GO" id="GO:0000398">
    <property type="term" value="P:mRNA splicing, via spliceosome"/>
    <property type="evidence" value="ECO:0007669"/>
    <property type="project" value="InterPro"/>
</dbReference>
<dbReference type="Proteomes" id="UP000228934">
    <property type="component" value="Unassembled WGS sequence"/>
</dbReference>
<dbReference type="AlphaFoldDB" id="A0A2G9P2M1"/>
<organism evidence="3 4">
    <name type="scientific">Aquarana catesbeiana</name>
    <name type="common">American bullfrog</name>
    <name type="synonym">Rana catesbeiana</name>
    <dbReference type="NCBI Taxonomy" id="8400"/>
    <lineage>
        <taxon>Eukaryota</taxon>
        <taxon>Metazoa</taxon>
        <taxon>Chordata</taxon>
        <taxon>Craniata</taxon>
        <taxon>Vertebrata</taxon>
        <taxon>Euteleostomi</taxon>
        <taxon>Amphibia</taxon>
        <taxon>Batrachia</taxon>
        <taxon>Anura</taxon>
        <taxon>Neobatrachia</taxon>
        <taxon>Ranoidea</taxon>
        <taxon>Ranidae</taxon>
        <taxon>Aquarana</taxon>
    </lineage>
</organism>
<name>A0A2G9P2M1_AQUCT</name>
<keyword evidence="1" id="KW-0507">mRNA processing</keyword>
<keyword evidence="1" id="KW-0747">Spliceosome</keyword>
<gene>
    <name evidence="3" type="ORF">AB205_0135890</name>
</gene>
<feature type="region of interest" description="Disordered" evidence="2">
    <location>
        <begin position="92"/>
        <end position="111"/>
    </location>
</feature>
<sequence>MEMRAQVERKMAQKETEKKRGRVERIGTACQNTVSCKEIQWRSQREAPDWRPKLQRNEDRDISEQIALGIPSQRPSVELQYDQQLFNQSRHVDSSVVGVEDKPWRSSKEMAKTIHRPRKQDVVFGPDMDTLIKTNRLVPDKEFTSSIVQFEEDPFGLDKFLEKSKQHGGSNRPSDSSPAKEHEGVREDLDQSW</sequence>
<accession>A0A2G9P2M1</accession>
<dbReference type="EMBL" id="KV923466">
    <property type="protein sequence ID" value="PIN97529.1"/>
    <property type="molecule type" value="Genomic_DNA"/>
</dbReference>
<comment type="subunit">
    <text evidence="1">Identified in the spliceosome C complex.</text>
</comment>
<evidence type="ECO:0000256" key="1">
    <source>
        <dbReference type="RuleBase" id="RU367140"/>
    </source>
</evidence>
<dbReference type="OrthoDB" id="666364at2759"/>
<keyword evidence="4" id="KW-1185">Reference proteome</keyword>
<keyword evidence="1" id="KW-0539">Nucleus</keyword>
<feature type="compositionally biased region" description="Basic and acidic residues" evidence="2">
    <location>
        <begin position="178"/>
        <end position="193"/>
    </location>
</feature>
<dbReference type="GO" id="GO:0005681">
    <property type="term" value="C:spliceosomal complex"/>
    <property type="evidence" value="ECO:0007669"/>
    <property type="project" value="UniProtKB-UniRule"/>
</dbReference>
<feature type="non-terminal residue" evidence="3">
    <location>
        <position position="193"/>
    </location>
</feature>
<proteinExistence type="inferred from homology"/>
<comment type="subcellular location">
    <subcellularLocation>
        <location evidence="1">Nucleus</location>
    </subcellularLocation>
</comment>
<comment type="function">
    <text evidence="1">Involved in pre-mRNA splicing.</text>
</comment>
<protein>
    <recommendedName>
        <fullName evidence="1">SNW domain-containing protein 1</fullName>
    </recommendedName>
</protein>
<evidence type="ECO:0000313" key="3">
    <source>
        <dbReference type="EMBL" id="PIN97529.1"/>
    </source>
</evidence>
<evidence type="ECO:0000313" key="4">
    <source>
        <dbReference type="Proteomes" id="UP000228934"/>
    </source>
</evidence>